<dbReference type="OrthoDB" id="4279at2"/>
<evidence type="ECO:0000256" key="4">
    <source>
        <dbReference type="ARBA" id="ARBA00022679"/>
    </source>
</evidence>
<dbReference type="InterPro" id="IPR011324">
    <property type="entry name" value="Cytotoxic_necrot_fac-like_cat"/>
</dbReference>
<comment type="catalytic activity">
    <reaction evidence="10">
        <text>S-methyl-5'-thioadenosine + phosphate = 5-(methylsulfanyl)-alpha-D-ribose 1-phosphate + adenine</text>
        <dbReference type="Rhea" id="RHEA:11852"/>
        <dbReference type="ChEBI" id="CHEBI:16708"/>
        <dbReference type="ChEBI" id="CHEBI:17509"/>
        <dbReference type="ChEBI" id="CHEBI:43474"/>
        <dbReference type="ChEBI" id="CHEBI:58533"/>
        <dbReference type="EC" id="2.4.2.28"/>
    </reaction>
    <physiologicalReaction direction="left-to-right" evidence="10">
        <dbReference type="Rhea" id="RHEA:11853"/>
    </physiologicalReaction>
</comment>
<keyword evidence="6" id="KW-0378">Hydrolase</keyword>
<keyword evidence="5" id="KW-0479">Metal-binding</keyword>
<dbReference type="Proteomes" id="UP000253792">
    <property type="component" value="Unassembled WGS sequence"/>
</dbReference>
<reference evidence="11 12" key="1">
    <citation type="journal article" date="2018" name="Elife">
        <title>Discovery and characterization of a prevalent human gut bacterial enzyme sufficient for the inactivation of a family of plant toxins.</title>
        <authorList>
            <person name="Koppel N."/>
            <person name="Bisanz J.E."/>
            <person name="Pandelia M.E."/>
            <person name="Turnbaugh P.J."/>
            <person name="Balskus E.P."/>
        </authorList>
    </citation>
    <scope>NUCLEOTIDE SEQUENCE [LARGE SCALE GENOMIC DNA]</scope>
    <source>
        <strain evidence="12">anaerobia AP69FAA</strain>
    </source>
</reference>
<keyword evidence="7" id="KW-0862">Zinc</keyword>
<dbReference type="InterPro" id="IPR038371">
    <property type="entry name" value="Cu_polyphenol_OxRdtase_sf"/>
</dbReference>
<dbReference type="Gene3D" id="3.60.140.10">
    <property type="entry name" value="CNF1/YfiH-like putative cysteine hydrolases"/>
    <property type="match status" value="1"/>
</dbReference>
<comment type="caution">
    <text evidence="11">The sequence shown here is derived from an EMBL/GenBank/DDBJ whole genome shotgun (WGS) entry which is preliminary data.</text>
</comment>
<comment type="function">
    <text evidence="2">Purine nucleoside enzyme that catalyzes the phosphorolysis of adenosine and inosine nucleosides, yielding D-ribose 1-phosphate and the respective free bases, adenine and hypoxanthine. Also catalyzes the phosphorolysis of S-methyl-5'-thioadenosine into adenine and S-methyl-5-thio-alpha-D-ribose 1-phosphate. Also has adenosine deaminase activity.</text>
</comment>
<keyword evidence="4" id="KW-0808">Transferase</keyword>
<dbReference type="PANTHER" id="PTHR30616:SF2">
    <property type="entry name" value="PURINE NUCLEOSIDE PHOSPHORYLASE LACC1"/>
    <property type="match status" value="1"/>
</dbReference>
<organism evidence="11 12">
    <name type="scientific">Senegalimassilia anaerobia</name>
    <dbReference type="NCBI Taxonomy" id="1473216"/>
    <lineage>
        <taxon>Bacteria</taxon>
        <taxon>Bacillati</taxon>
        <taxon>Actinomycetota</taxon>
        <taxon>Coriobacteriia</taxon>
        <taxon>Coriobacteriales</taxon>
        <taxon>Coriobacteriaceae</taxon>
        <taxon>Senegalimassilia</taxon>
    </lineage>
</organism>
<comment type="catalytic activity">
    <reaction evidence="9">
        <text>adenosine + phosphate = alpha-D-ribose 1-phosphate + adenine</text>
        <dbReference type="Rhea" id="RHEA:27642"/>
        <dbReference type="ChEBI" id="CHEBI:16335"/>
        <dbReference type="ChEBI" id="CHEBI:16708"/>
        <dbReference type="ChEBI" id="CHEBI:43474"/>
        <dbReference type="ChEBI" id="CHEBI:57720"/>
        <dbReference type="EC" id="2.4.2.1"/>
    </reaction>
    <physiologicalReaction direction="left-to-right" evidence="9">
        <dbReference type="Rhea" id="RHEA:27643"/>
    </physiologicalReaction>
</comment>
<dbReference type="STRING" id="1034345.GCA_000236865_01234"/>
<evidence type="ECO:0000256" key="5">
    <source>
        <dbReference type="ARBA" id="ARBA00022723"/>
    </source>
</evidence>
<dbReference type="CDD" id="cd16833">
    <property type="entry name" value="YfiH"/>
    <property type="match status" value="1"/>
</dbReference>
<comment type="catalytic activity">
    <reaction evidence="8">
        <text>adenosine + H2O + H(+) = inosine + NH4(+)</text>
        <dbReference type="Rhea" id="RHEA:24408"/>
        <dbReference type="ChEBI" id="CHEBI:15377"/>
        <dbReference type="ChEBI" id="CHEBI:15378"/>
        <dbReference type="ChEBI" id="CHEBI:16335"/>
        <dbReference type="ChEBI" id="CHEBI:17596"/>
        <dbReference type="ChEBI" id="CHEBI:28938"/>
        <dbReference type="EC" id="3.5.4.4"/>
    </reaction>
    <physiologicalReaction direction="left-to-right" evidence="8">
        <dbReference type="Rhea" id="RHEA:24409"/>
    </physiologicalReaction>
</comment>
<dbReference type="SUPFAM" id="SSF64438">
    <property type="entry name" value="CNF1/YfiH-like putative cysteine hydrolases"/>
    <property type="match status" value="1"/>
</dbReference>
<accession>A0A369LCJ9</accession>
<evidence type="ECO:0000256" key="7">
    <source>
        <dbReference type="ARBA" id="ARBA00022833"/>
    </source>
</evidence>
<evidence type="ECO:0000313" key="12">
    <source>
        <dbReference type="Proteomes" id="UP000253792"/>
    </source>
</evidence>
<evidence type="ECO:0000256" key="9">
    <source>
        <dbReference type="ARBA" id="ARBA00048968"/>
    </source>
</evidence>
<protein>
    <submittedName>
        <fullName evidence="11">Laccase domain-containing protein</fullName>
    </submittedName>
</protein>
<evidence type="ECO:0000256" key="10">
    <source>
        <dbReference type="ARBA" id="ARBA00049893"/>
    </source>
</evidence>
<dbReference type="GO" id="GO:0005507">
    <property type="term" value="F:copper ion binding"/>
    <property type="evidence" value="ECO:0007669"/>
    <property type="project" value="TreeGrafter"/>
</dbReference>
<dbReference type="GO" id="GO:0016787">
    <property type="term" value="F:hydrolase activity"/>
    <property type="evidence" value="ECO:0007669"/>
    <property type="project" value="UniProtKB-KW"/>
</dbReference>
<name>A0A369LCJ9_9ACTN</name>
<dbReference type="InterPro" id="IPR003730">
    <property type="entry name" value="Cu_polyphenol_OxRdtase"/>
</dbReference>
<dbReference type="EMBL" id="PPTP01000002">
    <property type="protein sequence ID" value="RDB56904.1"/>
    <property type="molecule type" value="Genomic_DNA"/>
</dbReference>
<evidence type="ECO:0000256" key="3">
    <source>
        <dbReference type="ARBA" id="ARBA00007353"/>
    </source>
</evidence>
<comment type="similarity">
    <text evidence="3">Belongs to the purine nucleoside phosphorylase YfiH/LACC1 family.</text>
</comment>
<dbReference type="Pfam" id="PF02578">
    <property type="entry name" value="Cu-oxidase_4"/>
    <property type="match status" value="1"/>
</dbReference>
<evidence type="ECO:0000256" key="2">
    <source>
        <dbReference type="ARBA" id="ARBA00003215"/>
    </source>
</evidence>
<sequence>MLTDDALFQACGVRIAFTGRDGGSSQGPFASLNLGAHVQDNLDHVMENRRLAMQALDGEGVPVVVPNQVHGTEIVSIHASDAASVVAAQQRAQAAADALVVTASNVAAMLCFADCTPVIAVSPTGRFAVAHAGWRGVVGGIAASCIKRLALEDGAKTPDEQHEIAADYNVYVGPHIHDCCFEVGSEVEQRFAELFGQGCVRPSRHVSMLDALRVQLASVGVDPARICDAGICTQCNPQLYFSYRASGGTCGRHGAIAFRKEA</sequence>
<dbReference type="PANTHER" id="PTHR30616">
    <property type="entry name" value="UNCHARACTERIZED PROTEIN YFIH"/>
    <property type="match status" value="1"/>
</dbReference>
<proteinExistence type="inferred from homology"/>
<gene>
    <name evidence="11" type="ORF">C1880_03640</name>
</gene>
<evidence type="ECO:0000256" key="8">
    <source>
        <dbReference type="ARBA" id="ARBA00047989"/>
    </source>
</evidence>
<dbReference type="GO" id="GO:0017061">
    <property type="term" value="F:S-methyl-5-thioadenosine phosphorylase activity"/>
    <property type="evidence" value="ECO:0007669"/>
    <property type="project" value="UniProtKB-EC"/>
</dbReference>
<evidence type="ECO:0000256" key="1">
    <source>
        <dbReference type="ARBA" id="ARBA00000553"/>
    </source>
</evidence>
<keyword evidence="12" id="KW-1185">Reference proteome</keyword>
<comment type="catalytic activity">
    <reaction evidence="1">
        <text>inosine + phosphate = alpha-D-ribose 1-phosphate + hypoxanthine</text>
        <dbReference type="Rhea" id="RHEA:27646"/>
        <dbReference type="ChEBI" id="CHEBI:17368"/>
        <dbReference type="ChEBI" id="CHEBI:17596"/>
        <dbReference type="ChEBI" id="CHEBI:43474"/>
        <dbReference type="ChEBI" id="CHEBI:57720"/>
        <dbReference type="EC" id="2.4.2.1"/>
    </reaction>
    <physiologicalReaction direction="left-to-right" evidence="1">
        <dbReference type="Rhea" id="RHEA:27647"/>
    </physiologicalReaction>
</comment>
<evidence type="ECO:0000313" key="11">
    <source>
        <dbReference type="EMBL" id="RDB56904.1"/>
    </source>
</evidence>
<dbReference type="AlphaFoldDB" id="A0A369LCJ9"/>
<evidence type="ECO:0000256" key="6">
    <source>
        <dbReference type="ARBA" id="ARBA00022801"/>
    </source>
</evidence>